<dbReference type="InterPro" id="IPR003593">
    <property type="entry name" value="AAA+_ATPase"/>
</dbReference>
<evidence type="ECO:0000256" key="4">
    <source>
        <dbReference type="ARBA" id="ARBA00022840"/>
    </source>
</evidence>
<evidence type="ECO:0000256" key="1">
    <source>
        <dbReference type="ARBA" id="ARBA00004651"/>
    </source>
</evidence>
<dbReference type="OrthoDB" id="5480986at2"/>
<dbReference type="Pfam" id="PF00664">
    <property type="entry name" value="ABC_membrane"/>
    <property type="match status" value="1"/>
</dbReference>
<dbReference type="PANTHER" id="PTHR24221">
    <property type="entry name" value="ATP-BINDING CASSETTE SUB-FAMILY B"/>
    <property type="match status" value="1"/>
</dbReference>
<dbReference type="InterPro" id="IPR003439">
    <property type="entry name" value="ABC_transporter-like_ATP-bd"/>
</dbReference>
<comment type="subcellular location">
    <subcellularLocation>
        <location evidence="1">Cell membrane</location>
        <topology evidence="1">Multi-pass membrane protein</topology>
    </subcellularLocation>
</comment>
<dbReference type="RefSeq" id="WP_111331302.1">
    <property type="nucleotide sequence ID" value="NZ_CP030032.1"/>
</dbReference>
<accession>A0A2Z4FGU2</accession>
<gene>
    <name evidence="7" type="ORF">DN745_00960</name>
</gene>
<evidence type="ECO:0000313" key="7">
    <source>
        <dbReference type="EMBL" id="AWV87974.1"/>
    </source>
</evidence>
<dbReference type="GO" id="GO:0034040">
    <property type="term" value="F:ATPase-coupled lipid transmembrane transporter activity"/>
    <property type="evidence" value="ECO:0007669"/>
    <property type="project" value="TreeGrafter"/>
</dbReference>
<keyword evidence="6" id="KW-0472">Membrane</keyword>
<dbReference type="PROSITE" id="PS00211">
    <property type="entry name" value="ABC_TRANSPORTER_1"/>
    <property type="match status" value="1"/>
</dbReference>
<dbReference type="EMBL" id="CP030032">
    <property type="protein sequence ID" value="AWV87974.1"/>
    <property type="molecule type" value="Genomic_DNA"/>
</dbReference>
<dbReference type="SUPFAM" id="SSF52540">
    <property type="entry name" value="P-loop containing nucleoside triphosphate hydrolases"/>
    <property type="match status" value="1"/>
</dbReference>
<keyword evidence="5" id="KW-1133">Transmembrane helix</keyword>
<proteinExistence type="predicted"/>
<dbReference type="InterPro" id="IPR039421">
    <property type="entry name" value="Type_1_exporter"/>
</dbReference>
<dbReference type="Pfam" id="PF00005">
    <property type="entry name" value="ABC_tran"/>
    <property type="match status" value="1"/>
</dbReference>
<dbReference type="GO" id="GO:0016887">
    <property type="term" value="F:ATP hydrolysis activity"/>
    <property type="evidence" value="ECO:0007669"/>
    <property type="project" value="InterPro"/>
</dbReference>
<evidence type="ECO:0000256" key="3">
    <source>
        <dbReference type="ARBA" id="ARBA00022741"/>
    </source>
</evidence>
<dbReference type="KEGG" id="bsed:DN745_00960"/>
<keyword evidence="8" id="KW-1185">Reference proteome</keyword>
<evidence type="ECO:0000256" key="5">
    <source>
        <dbReference type="ARBA" id="ARBA00022989"/>
    </source>
</evidence>
<dbReference type="PROSITE" id="PS50893">
    <property type="entry name" value="ABC_TRANSPORTER_2"/>
    <property type="match status" value="1"/>
</dbReference>
<evidence type="ECO:0000256" key="2">
    <source>
        <dbReference type="ARBA" id="ARBA00022692"/>
    </source>
</evidence>
<evidence type="ECO:0000313" key="8">
    <source>
        <dbReference type="Proteomes" id="UP000249799"/>
    </source>
</evidence>
<dbReference type="SUPFAM" id="SSF90123">
    <property type="entry name" value="ABC transporter transmembrane region"/>
    <property type="match status" value="1"/>
</dbReference>
<name>A0A2Z4FGU2_9DELT</name>
<keyword evidence="4" id="KW-0067">ATP-binding</keyword>
<dbReference type="PANTHER" id="PTHR24221:SF654">
    <property type="entry name" value="ATP-BINDING CASSETTE SUB-FAMILY B MEMBER 6"/>
    <property type="match status" value="1"/>
</dbReference>
<dbReference type="InterPro" id="IPR036640">
    <property type="entry name" value="ABC1_TM_sf"/>
</dbReference>
<dbReference type="Proteomes" id="UP000249799">
    <property type="component" value="Chromosome"/>
</dbReference>
<dbReference type="PROSITE" id="PS50929">
    <property type="entry name" value="ABC_TM1F"/>
    <property type="match status" value="1"/>
</dbReference>
<keyword evidence="3" id="KW-0547">Nucleotide-binding</keyword>
<sequence>MKHSELTASTALPKHTPFLPSAIFQSLSILAQLTTPFLFKLIIDEAIGGGELDLLWLYAGLSAAAFALASFFRFAARWSAEKLAADFWLKLRSRTFEHLVNLPMARHGAQQAGDLIARVQYDTYSLRNLYTGVFPAIVELLVGSAVTMVALLYLEPMMTLVALGAFPIIFLIAWVFRDKIGPLTKRVATYQGKVYAGVTEGLNGLESLKTYDDRGKFAAQLQKDGEGLRDAQLELARFQAMLFPLLNFAIALILLGVLVAGGQMVIEGALSVGTLVAYYYYVSRSLGPIRGATGIFFGWHRAQAARARLDELFAVKDSLPHPDPPEPIPDSTPDAPATFAFEHVSFEYEAGNPVLRDVSFELAPGARVALLGASGNGKSTLGKLVARLYDPLEGQITYAGRPLTQFEEATWRTMIGYVGQEVFLFHGSIADNIRFGALREVSDAEVERVARIARVDAIADGKTDGLDAQVGEKGVKLSGGQRKRIGLARALIRNPRIILVDQLAADLEADLCRAIFDDLRREFPHVAILHVGHRVPAGFEADAVYWIERGILAPFSDVERVAETQFA</sequence>
<dbReference type="SMART" id="SM00382">
    <property type="entry name" value="AAA"/>
    <property type="match status" value="1"/>
</dbReference>
<organism evidence="7 8">
    <name type="scientific">Bradymonas sediminis</name>
    <dbReference type="NCBI Taxonomy" id="1548548"/>
    <lineage>
        <taxon>Bacteria</taxon>
        <taxon>Deltaproteobacteria</taxon>
        <taxon>Bradymonadales</taxon>
        <taxon>Bradymonadaceae</taxon>
        <taxon>Bradymonas</taxon>
    </lineage>
</organism>
<dbReference type="Gene3D" id="1.20.1560.10">
    <property type="entry name" value="ABC transporter type 1, transmembrane domain"/>
    <property type="match status" value="1"/>
</dbReference>
<dbReference type="GO" id="GO:0005886">
    <property type="term" value="C:plasma membrane"/>
    <property type="evidence" value="ECO:0007669"/>
    <property type="project" value="UniProtKB-SubCell"/>
</dbReference>
<dbReference type="GO" id="GO:0005524">
    <property type="term" value="F:ATP binding"/>
    <property type="evidence" value="ECO:0007669"/>
    <property type="project" value="UniProtKB-KW"/>
</dbReference>
<dbReference type="GO" id="GO:0140359">
    <property type="term" value="F:ABC-type transporter activity"/>
    <property type="evidence" value="ECO:0007669"/>
    <property type="project" value="InterPro"/>
</dbReference>
<dbReference type="AlphaFoldDB" id="A0A2Z4FGU2"/>
<dbReference type="InterPro" id="IPR027417">
    <property type="entry name" value="P-loop_NTPase"/>
</dbReference>
<keyword evidence="2" id="KW-0812">Transmembrane</keyword>
<dbReference type="Gene3D" id="3.40.50.300">
    <property type="entry name" value="P-loop containing nucleotide triphosphate hydrolases"/>
    <property type="match status" value="1"/>
</dbReference>
<dbReference type="InterPro" id="IPR011527">
    <property type="entry name" value="ABC1_TM_dom"/>
</dbReference>
<protein>
    <submittedName>
        <fullName evidence="7">Uncharacterized protein</fullName>
    </submittedName>
</protein>
<evidence type="ECO:0000256" key="6">
    <source>
        <dbReference type="ARBA" id="ARBA00023136"/>
    </source>
</evidence>
<dbReference type="CDD" id="cd07346">
    <property type="entry name" value="ABC_6TM_exporters"/>
    <property type="match status" value="1"/>
</dbReference>
<reference evidence="7 8" key="1">
    <citation type="submission" date="2018-06" db="EMBL/GenBank/DDBJ databases">
        <title>Lujinxingia sediminis gen. nov. sp. nov., a new facultative anaerobic member of the class Deltaproteobacteria, and proposal of Lujinxingaceae fam. nov.</title>
        <authorList>
            <person name="Guo L.-Y."/>
            <person name="Li C.-M."/>
            <person name="Wang S."/>
            <person name="Du Z.-J."/>
        </authorList>
    </citation>
    <scope>NUCLEOTIDE SEQUENCE [LARGE SCALE GENOMIC DNA]</scope>
    <source>
        <strain evidence="7 8">FA350</strain>
    </source>
</reference>
<dbReference type="InterPro" id="IPR017871">
    <property type="entry name" value="ABC_transporter-like_CS"/>
</dbReference>